<keyword evidence="2" id="KW-1185">Reference proteome</keyword>
<dbReference type="EMBL" id="KN838691">
    <property type="protein sequence ID" value="KIJ97511.1"/>
    <property type="molecule type" value="Genomic_DNA"/>
</dbReference>
<reference evidence="1 2" key="1">
    <citation type="submission" date="2014-04" db="EMBL/GenBank/DDBJ databases">
        <authorList>
            <consortium name="DOE Joint Genome Institute"/>
            <person name="Kuo A."/>
            <person name="Kohler A."/>
            <person name="Nagy L.G."/>
            <person name="Floudas D."/>
            <person name="Copeland A."/>
            <person name="Barry K.W."/>
            <person name="Cichocki N."/>
            <person name="Veneault-Fourrey C."/>
            <person name="LaButti K."/>
            <person name="Lindquist E.A."/>
            <person name="Lipzen A."/>
            <person name="Lundell T."/>
            <person name="Morin E."/>
            <person name="Murat C."/>
            <person name="Sun H."/>
            <person name="Tunlid A."/>
            <person name="Henrissat B."/>
            <person name="Grigoriev I.V."/>
            <person name="Hibbett D.S."/>
            <person name="Martin F."/>
            <person name="Nordberg H.P."/>
            <person name="Cantor M.N."/>
            <person name="Hua S.X."/>
        </authorList>
    </citation>
    <scope>NUCLEOTIDE SEQUENCE [LARGE SCALE GENOMIC DNA]</scope>
    <source>
        <strain evidence="1 2">LaAM-08-1</strain>
    </source>
</reference>
<dbReference type="Proteomes" id="UP000054477">
    <property type="component" value="Unassembled WGS sequence"/>
</dbReference>
<reference evidence="2" key="2">
    <citation type="submission" date="2015-01" db="EMBL/GenBank/DDBJ databases">
        <title>Evolutionary Origins and Diversification of the Mycorrhizal Mutualists.</title>
        <authorList>
            <consortium name="DOE Joint Genome Institute"/>
            <consortium name="Mycorrhizal Genomics Consortium"/>
            <person name="Kohler A."/>
            <person name="Kuo A."/>
            <person name="Nagy L.G."/>
            <person name="Floudas D."/>
            <person name="Copeland A."/>
            <person name="Barry K.W."/>
            <person name="Cichocki N."/>
            <person name="Veneault-Fourrey C."/>
            <person name="LaButti K."/>
            <person name="Lindquist E.A."/>
            <person name="Lipzen A."/>
            <person name="Lundell T."/>
            <person name="Morin E."/>
            <person name="Murat C."/>
            <person name="Riley R."/>
            <person name="Ohm R."/>
            <person name="Sun H."/>
            <person name="Tunlid A."/>
            <person name="Henrissat B."/>
            <person name="Grigoriev I.V."/>
            <person name="Hibbett D.S."/>
            <person name="Martin F."/>
        </authorList>
    </citation>
    <scope>NUCLEOTIDE SEQUENCE [LARGE SCALE GENOMIC DNA]</scope>
    <source>
        <strain evidence="2">LaAM-08-1</strain>
    </source>
</reference>
<name>A0A0C9XIZ0_9AGAR</name>
<sequence>MHTTLLCSDAARLTSFRILAPFLPGIPARLLGTEARFSDTVEVQFWKRVEGGHWRERTRSTSISPLYHEAPNAAIRSSNTFGILVIIFSPFPLHRAPRDLGHQESTFDTLFTSTMVSGWALNVEPLKTERLRGGEDCVGFMRALVALSRKCGFGGLCGERGHRRS</sequence>
<proteinExistence type="predicted"/>
<gene>
    <name evidence="1" type="ORF">K443DRAFT_241749</name>
</gene>
<evidence type="ECO:0000313" key="1">
    <source>
        <dbReference type="EMBL" id="KIJ97511.1"/>
    </source>
</evidence>
<dbReference type="HOGENOM" id="CLU_1611030_0_0_1"/>
<organism evidence="1 2">
    <name type="scientific">Laccaria amethystina LaAM-08-1</name>
    <dbReference type="NCBI Taxonomy" id="1095629"/>
    <lineage>
        <taxon>Eukaryota</taxon>
        <taxon>Fungi</taxon>
        <taxon>Dikarya</taxon>
        <taxon>Basidiomycota</taxon>
        <taxon>Agaricomycotina</taxon>
        <taxon>Agaricomycetes</taxon>
        <taxon>Agaricomycetidae</taxon>
        <taxon>Agaricales</taxon>
        <taxon>Agaricineae</taxon>
        <taxon>Hydnangiaceae</taxon>
        <taxon>Laccaria</taxon>
    </lineage>
</organism>
<dbReference type="AlphaFoldDB" id="A0A0C9XIZ0"/>
<evidence type="ECO:0000313" key="2">
    <source>
        <dbReference type="Proteomes" id="UP000054477"/>
    </source>
</evidence>
<protein>
    <submittedName>
        <fullName evidence="1">Uncharacterized protein</fullName>
    </submittedName>
</protein>
<accession>A0A0C9XIZ0</accession>